<dbReference type="AlphaFoldDB" id="A0A158RIG4"/>
<evidence type="ECO:0000313" key="3">
    <source>
        <dbReference type="Proteomes" id="UP000002210"/>
    </source>
</evidence>
<dbReference type="PATRIC" id="fig|572264.18.peg.2017"/>
<dbReference type="EMBL" id="CP001407">
    <property type="protein sequence ID" value="ACO26820.1"/>
    <property type="molecule type" value="Genomic_DNA"/>
</dbReference>
<organism evidence="2 3">
    <name type="scientific">Bacillus cereus (strain 03BB102)</name>
    <dbReference type="NCBI Taxonomy" id="572264"/>
    <lineage>
        <taxon>Bacteria</taxon>
        <taxon>Bacillati</taxon>
        <taxon>Bacillota</taxon>
        <taxon>Bacilli</taxon>
        <taxon>Bacillales</taxon>
        <taxon>Bacillaceae</taxon>
        <taxon>Bacillus</taxon>
        <taxon>Bacillus cereus group</taxon>
    </lineage>
</organism>
<protein>
    <submittedName>
        <fullName evidence="2">Peptidase, M23/M37 family</fullName>
    </submittedName>
</protein>
<feature type="coiled-coil region" evidence="1">
    <location>
        <begin position="42"/>
        <end position="72"/>
    </location>
</feature>
<keyword evidence="1" id="KW-0175">Coiled coil</keyword>
<gene>
    <name evidence="2" type="ordered locus">BCA_2071</name>
</gene>
<dbReference type="KEGG" id="bcx:BCA_2071"/>
<sequence>MIIDEVLNTTNKRLAQIDEILLMNTNSTLKLIDMQIQLLNDVEEQTEDKQLLEQINKQIEQLKNNRVLLVLVTKYIVKNELNVQEKRVITNILKRD</sequence>
<accession>A0A158RIG4</accession>
<name>A0A158RIG4_BACC3</name>
<reference evidence="2 3" key="1">
    <citation type="submission" date="2009-02" db="EMBL/GenBank/DDBJ databases">
        <title>Genome sequence of Bacillus cereus 03BB102.</title>
        <authorList>
            <person name="Dodson R.J."/>
            <person name="Jackson P."/>
            <person name="Munk A.C."/>
            <person name="Brettin T."/>
            <person name="Bruce D."/>
            <person name="Detter C."/>
            <person name="Tapia R."/>
            <person name="Han C."/>
            <person name="Sutton G."/>
            <person name="Sims D."/>
        </authorList>
    </citation>
    <scope>NUCLEOTIDE SEQUENCE [LARGE SCALE GENOMIC DNA]</scope>
    <source>
        <strain evidence="2 3">03BB102</strain>
    </source>
</reference>
<evidence type="ECO:0000256" key="1">
    <source>
        <dbReference type="SAM" id="Coils"/>
    </source>
</evidence>
<evidence type="ECO:0000313" key="2">
    <source>
        <dbReference type="EMBL" id="ACO26820.1"/>
    </source>
</evidence>
<proteinExistence type="predicted"/>
<dbReference type="Proteomes" id="UP000002210">
    <property type="component" value="Chromosome"/>
</dbReference>